<name>A0A1K1SM32_9BACT</name>
<dbReference type="Gene3D" id="1.50.10.10">
    <property type="match status" value="1"/>
</dbReference>
<organism evidence="4 6">
    <name type="scientific">Chitinophaga sancti</name>
    <dbReference type="NCBI Taxonomy" id="1004"/>
    <lineage>
        <taxon>Bacteria</taxon>
        <taxon>Pseudomonadati</taxon>
        <taxon>Bacteroidota</taxon>
        <taxon>Chitinophagia</taxon>
        <taxon>Chitinophagales</taxon>
        <taxon>Chitinophagaceae</taxon>
        <taxon>Chitinophaga</taxon>
    </lineage>
</organism>
<feature type="chain" id="PRO_5012860091" description="GH15-like domain-containing protein" evidence="2">
    <location>
        <begin position="25"/>
        <end position="638"/>
    </location>
</feature>
<dbReference type="GO" id="GO:0005975">
    <property type="term" value="P:carbohydrate metabolic process"/>
    <property type="evidence" value="ECO:0007669"/>
    <property type="project" value="InterPro"/>
</dbReference>
<dbReference type="GO" id="GO:0004553">
    <property type="term" value="F:hydrolase activity, hydrolyzing O-glycosyl compounds"/>
    <property type="evidence" value="ECO:0007669"/>
    <property type="project" value="UniProtKB-ARBA"/>
</dbReference>
<dbReference type="InterPro" id="IPR011613">
    <property type="entry name" value="GH15-like"/>
</dbReference>
<reference evidence="4 6" key="1">
    <citation type="submission" date="2016-11" db="EMBL/GenBank/DDBJ databases">
        <authorList>
            <person name="Jaros S."/>
            <person name="Januszkiewicz K."/>
            <person name="Wedrychowicz H."/>
        </authorList>
    </citation>
    <scope>NUCLEOTIDE SEQUENCE [LARGE SCALE GENOMIC DNA]</scope>
    <source>
        <strain evidence="4 6">DSM 784</strain>
    </source>
</reference>
<feature type="signal peptide" evidence="2">
    <location>
        <begin position="1"/>
        <end position="24"/>
    </location>
</feature>
<keyword evidence="2" id="KW-0732">Signal</keyword>
<dbReference type="PANTHER" id="PTHR31616">
    <property type="entry name" value="TREHALASE"/>
    <property type="match status" value="1"/>
</dbReference>
<dbReference type="SUPFAM" id="SSF48208">
    <property type="entry name" value="Six-hairpin glycosidases"/>
    <property type="match status" value="1"/>
</dbReference>
<dbReference type="EMBL" id="FPIZ01000026">
    <property type="protein sequence ID" value="SFW85260.1"/>
    <property type="molecule type" value="Genomic_DNA"/>
</dbReference>
<evidence type="ECO:0000313" key="6">
    <source>
        <dbReference type="Proteomes" id="UP000183788"/>
    </source>
</evidence>
<keyword evidence="7" id="KW-1185">Reference proteome</keyword>
<dbReference type="InterPro" id="IPR012341">
    <property type="entry name" value="6hp_glycosidase-like_sf"/>
</dbReference>
<accession>A0A1K1SM32</accession>
<evidence type="ECO:0000313" key="5">
    <source>
        <dbReference type="EMBL" id="WQG90497.1"/>
    </source>
</evidence>
<sequence>MRNKVIIHLLLSAWGLLFFSFVNAQTTIPQSYFKLTTSNGLIVSVYNEKAGGIDYVYPHIFTNTDSSHYVNPFIGNIKLSSGEKPLRTGYVQNTHVILSEFKDFSVYYTASFKNHDKVFYIVVRGTKKKIENLKFDAEMGAGKQVSGIDHLENSLQDLPCIIAGNALSGSLIKQYKGDIYEKYFLYSFTDSLHKDGNIVKKAVKNIMSSPGSLIDTEIQYMRKLIDNCKFPSTLSGKERNILEQSVTMLKMSQVSDYEIFPYSHGQIMASLRPGLWHTAWVRDAAFAIQAMTRLGMYNEAKKGLEFMLKAPSNKYKHYIYKDGKDYGPGMDYQVSLTRYFGNGNEECDTNDEGPNIEYDDFGLFLIACLDYVNRSQDWAFYKKWNNIVTHKVADVIIHCMESNNLIKADSGPWEHHLALTKQYTFTSSVCARGLELFSDAQKKQELPFEKYKEAAGKIKQAILDHMLVDHKYLKGNADDMNITDHEYWDGGSFELFANGLIADTSLFKSHMEAYDQRLRIKGERPGYIRLESGDPYENQEWVFINLRIAYAYLKFGSTKAAKPLIDYITEQATVNHNTIPEMISNKSQMDKVATQKREIEVWCNCVRDNSDMYIGMVPMVGYGAGAYTLSLLSFYGIK</sequence>
<evidence type="ECO:0000259" key="3">
    <source>
        <dbReference type="Pfam" id="PF00723"/>
    </source>
</evidence>
<feature type="domain" description="GH15-like" evidence="3">
    <location>
        <begin position="276"/>
        <end position="462"/>
    </location>
</feature>
<dbReference type="InterPro" id="IPR008928">
    <property type="entry name" value="6-hairpin_glycosidase_sf"/>
</dbReference>
<keyword evidence="1" id="KW-1133">Transmembrane helix</keyword>
<dbReference type="OrthoDB" id="8476964at2"/>
<dbReference type="EMBL" id="CP140154">
    <property type="protein sequence ID" value="WQG90497.1"/>
    <property type="molecule type" value="Genomic_DNA"/>
</dbReference>
<dbReference type="STRING" id="1004.SAMN05661012_05691"/>
<dbReference type="Pfam" id="PF00723">
    <property type="entry name" value="Glyco_hydro_15"/>
    <property type="match status" value="1"/>
</dbReference>
<dbReference type="Proteomes" id="UP001326715">
    <property type="component" value="Chromosome"/>
</dbReference>
<gene>
    <name evidence="4" type="ORF">SAMN05661012_05691</name>
    <name evidence="5" type="ORF">SR876_03240</name>
</gene>
<keyword evidence="1" id="KW-0472">Membrane</keyword>
<dbReference type="RefSeq" id="WP_072364952.1">
    <property type="nucleotide sequence ID" value="NZ_CP139972.1"/>
</dbReference>
<keyword evidence="1" id="KW-0812">Transmembrane</keyword>
<feature type="transmembrane region" description="Helical" evidence="1">
    <location>
        <begin position="613"/>
        <end position="637"/>
    </location>
</feature>
<evidence type="ECO:0000313" key="4">
    <source>
        <dbReference type="EMBL" id="SFW85260.1"/>
    </source>
</evidence>
<dbReference type="PANTHER" id="PTHR31616:SF0">
    <property type="entry name" value="GLUCAN 1,4-ALPHA-GLUCOSIDASE"/>
    <property type="match status" value="1"/>
</dbReference>
<evidence type="ECO:0000313" key="7">
    <source>
        <dbReference type="Proteomes" id="UP001326715"/>
    </source>
</evidence>
<evidence type="ECO:0000256" key="1">
    <source>
        <dbReference type="SAM" id="Phobius"/>
    </source>
</evidence>
<evidence type="ECO:0000256" key="2">
    <source>
        <dbReference type="SAM" id="SignalP"/>
    </source>
</evidence>
<protein>
    <recommendedName>
        <fullName evidence="3">GH15-like domain-containing protein</fullName>
    </recommendedName>
</protein>
<proteinExistence type="predicted"/>
<dbReference type="Proteomes" id="UP000183788">
    <property type="component" value="Unassembled WGS sequence"/>
</dbReference>
<reference evidence="5 7" key="2">
    <citation type="submission" date="2023-11" db="EMBL/GenBank/DDBJ databases">
        <title>MicrobeMod: A computational toolkit for identifying prokaryotic methylation and restriction-modification with nanopore sequencing.</title>
        <authorList>
            <person name="Crits-Christoph A."/>
            <person name="Kang S.C."/>
            <person name="Lee H."/>
            <person name="Ostrov N."/>
        </authorList>
    </citation>
    <scope>NUCLEOTIDE SEQUENCE [LARGE SCALE GENOMIC DNA]</scope>
    <source>
        <strain evidence="5 7">ATCC 23090</strain>
    </source>
</reference>
<dbReference type="AlphaFoldDB" id="A0A1K1SM32"/>